<reference evidence="3 4" key="1">
    <citation type="submission" date="2016-01" db="EMBL/GenBank/DDBJ databases">
        <authorList>
            <person name="McClelland M."/>
            <person name="Jain A."/>
            <person name="Saraogi P."/>
            <person name="Mendelson R."/>
            <person name="Westerman R."/>
            <person name="SanMiguel P."/>
            <person name="Csonka L."/>
        </authorList>
    </citation>
    <scope>NUCLEOTIDE SEQUENCE [LARGE SCALE GENOMIC DNA]</scope>
    <source>
        <strain evidence="3 4">R-53146</strain>
    </source>
</reference>
<dbReference type="Proteomes" id="UP000182761">
    <property type="component" value="Unassembled WGS sequence"/>
</dbReference>
<dbReference type="Pfam" id="PF07929">
    <property type="entry name" value="PRiA4_ORF3"/>
    <property type="match status" value="1"/>
</dbReference>
<feature type="compositionally biased region" description="Acidic residues" evidence="1">
    <location>
        <begin position="160"/>
        <end position="189"/>
    </location>
</feature>
<dbReference type="InterPro" id="IPR024047">
    <property type="entry name" value="MM3350-like_sf"/>
</dbReference>
<dbReference type="EMBL" id="FCOR01000008">
    <property type="protein sequence ID" value="CVK16518.1"/>
    <property type="molecule type" value="Genomic_DNA"/>
</dbReference>
<protein>
    <submittedName>
        <fullName evidence="3">PRiA4b ORF-3-like protein</fullName>
    </submittedName>
</protein>
<evidence type="ECO:0000256" key="1">
    <source>
        <dbReference type="SAM" id="MobiDB-lite"/>
    </source>
</evidence>
<accession>A0A0X3ARK0</accession>
<gene>
    <name evidence="3" type="ORF">Ga0061079_10818</name>
</gene>
<dbReference type="OrthoDB" id="666725at2"/>
<organism evidence="3 4">
    <name type="scientific">Apibacter mensalis</name>
    <dbReference type="NCBI Taxonomy" id="1586267"/>
    <lineage>
        <taxon>Bacteria</taxon>
        <taxon>Pseudomonadati</taxon>
        <taxon>Bacteroidota</taxon>
        <taxon>Flavobacteriia</taxon>
        <taxon>Flavobacteriales</taxon>
        <taxon>Weeksellaceae</taxon>
        <taxon>Apibacter</taxon>
    </lineage>
</organism>
<name>A0A0X3ARK0_9FLAO</name>
<dbReference type="STRING" id="1586267.GCA_001418685_01378"/>
<keyword evidence="4" id="KW-1185">Reference proteome</keyword>
<dbReference type="Gene3D" id="3.10.290.30">
    <property type="entry name" value="MM3350-like"/>
    <property type="match status" value="1"/>
</dbReference>
<evidence type="ECO:0000313" key="3">
    <source>
        <dbReference type="EMBL" id="CVK16518.1"/>
    </source>
</evidence>
<dbReference type="AlphaFoldDB" id="A0A0X3ARK0"/>
<sequence length="189" mass="22157">MIYKIRVILETEGDVFRDIEIKDLQTLWNLYEGIKSAFSLQGDELASFYKSDDNWTQGKEIPLEDMNEDGEGETMSDIYIKEVFTKVGDKMLFVYDFMKMWSFYVELLEIIDRKAIGVYPLTVYRFGKMPLKAPDKKFVSPSNIDDFSDVGDVDMNIKFDDDEDSYDEDSYDDDEDSYNDDELLDEDEL</sequence>
<dbReference type="InterPro" id="IPR012912">
    <property type="entry name" value="Plasmid_pRiA4b_Orf3-like"/>
</dbReference>
<proteinExistence type="predicted"/>
<evidence type="ECO:0000313" key="4">
    <source>
        <dbReference type="Proteomes" id="UP000182761"/>
    </source>
</evidence>
<dbReference type="RefSeq" id="WP_055425709.1">
    <property type="nucleotide sequence ID" value="NZ_FCOR01000008.1"/>
</dbReference>
<dbReference type="SUPFAM" id="SSF159941">
    <property type="entry name" value="MM3350-like"/>
    <property type="match status" value="1"/>
</dbReference>
<feature type="domain" description="Plasmid pRiA4b Orf3-like" evidence="2">
    <location>
        <begin position="2"/>
        <end position="123"/>
    </location>
</feature>
<feature type="region of interest" description="Disordered" evidence="1">
    <location>
        <begin position="155"/>
        <end position="189"/>
    </location>
</feature>
<evidence type="ECO:0000259" key="2">
    <source>
        <dbReference type="Pfam" id="PF07929"/>
    </source>
</evidence>